<evidence type="ECO:0008006" key="4">
    <source>
        <dbReference type="Google" id="ProtNLM"/>
    </source>
</evidence>
<keyword evidence="1" id="KW-1133">Transmembrane helix</keyword>
<evidence type="ECO:0000313" key="2">
    <source>
        <dbReference type="EMBL" id="KAH7956760.1"/>
    </source>
</evidence>
<reference evidence="2" key="1">
    <citation type="journal article" date="2020" name="Cell">
        <title>Large-Scale Comparative Analyses of Tick Genomes Elucidate Their Genetic Diversity and Vector Capacities.</title>
        <authorList>
            <consortium name="Tick Genome and Microbiome Consortium (TIGMIC)"/>
            <person name="Jia N."/>
            <person name="Wang J."/>
            <person name="Shi W."/>
            <person name="Du L."/>
            <person name="Sun Y."/>
            <person name="Zhan W."/>
            <person name="Jiang J.F."/>
            <person name="Wang Q."/>
            <person name="Zhang B."/>
            <person name="Ji P."/>
            <person name="Bell-Sakyi L."/>
            <person name="Cui X.M."/>
            <person name="Yuan T.T."/>
            <person name="Jiang B.G."/>
            <person name="Yang W.F."/>
            <person name="Lam T.T."/>
            <person name="Chang Q.C."/>
            <person name="Ding S.J."/>
            <person name="Wang X.J."/>
            <person name="Zhu J.G."/>
            <person name="Ruan X.D."/>
            <person name="Zhao L."/>
            <person name="Wei J.T."/>
            <person name="Ye R.Z."/>
            <person name="Que T.C."/>
            <person name="Du C.H."/>
            <person name="Zhou Y.H."/>
            <person name="Cheng J.X."/>
            <person name="Dai P.F."/>
            <person name="Guo W.B."/>
            <person name="Han X.H."/>
            <person name="Huang E.J."/>
            <person name="Li L.F."/>
            <person name="Wei W."/>
            <person name="Gao Y.C."/>
            <person name="Liu J.Z."/>
            <person name="Shao H.Z."/>
            <person name="Wang X."/>
            <person name="Wang C.C."/>
            <person name="Yang T.C."/>
            <person name="Huo Q.B."/>
            <person name="Li W."/>
            <person name="Chen H.Y."/>
            <person name="Chen S.E."/>
            <person name="Zhou L.G."/>
            <person name="Ni X.B."/>
            <person name="Tian J.H."/>
            <person name="Sheng Y."/>
            <person name="Liu T."/>
            <person name="Pan Y.S."/>
            <person name="Xia L.Y."/>
            <person name="Li J."/>
            <person name="Zhao F."/>
            <person name="Cao W.C."/>
        </authorList>
    </citation>
    <scope>NUCLEOTIDE SEQUENCE</scope>
    <source>
        <strain evidence="2">Rsan-2018</strain>
    </source>
</reference>
<dbReference type="VEuPathDB" id="VectorBase:RSAN_048081"/>
<feature type="transmembrane region" description="Helical" evidence="1">
    <location>
        <begin position="68"/>
        <end position="90"/>
    </location>
</feature>
<name>A0A9D4PVW0_RHISA</name>
<feature type="transmembrane region" description="Helical" evidence="1">
    <location>
        <begin position="7"/>
        <end position="30"/>
    </location>
</feature>
<dbReference type="InterPro" id="IPR036259">
    <property type="entry name" value="MFS_trans_sf"/>
</dbReference>
<evidence type="ECO:0000313" key="3">
    <source>
        <dbReference type="Proteomes" id="UP000821837"/>
    </source>
</evidence>
<keyword evidence="1" id="KW-0472">Membrane</keyword>
<gene>
    <name evidence="2" type="ORF">HPB52_012545</name>
</gene>
<comment type="caution">
    <text evidence="2">The sequence shown here is derived from an EMBL/GenBank/DDBJ whole genome shotgun (WGS) entry which is preliminary data.</text>
</comment>
<protein>
    <recommendedName>
        <fullName evidence="4">Monocarboxylate transporter</fullName>
    </recommendedName>
</protein>
<dbReference type="Proteomes" id="UP000821837">
    <property type="component" value="Unassembled WGS sequence"/>
</dbReference>
<keyword evidence="3" id="KW-1185">Reference proteome</keyword>
<feature type="transmembrane region" description="Helical" evidence="1">
    <location>
        <begin position="96"/>
        <end position="117"/>
    </location>
</feature>
<feature type="transmembrane region" description="Helical" evidence="1">
    <location>
        <begin position="42"/>
        <end position="61"/>
    </location>
</feature>
<sequence>MDRSWGVAAAASLTALFTVVMMMNSGFFYVSFIEEYGVTREAASWPISVMSVVSHSSGLLVSWFQRHLSVFVLGLIGSVFLWIGILGAVFAPNITWMTVTLGAIHASILAQQLRVLYTHYRQQGGNSDYLEPRLEQLLYRSGHLTWLLD</sequence>
<dbReference type="SUPFAM" id="SSF103473">
    <property type="entry name" value="MFS general substrate transporter"/>
    <property type="match status" value="1"/>
</dbReference>
<keyword evidence="1" id="KW-0812">Transmembrane</keyword>
<reference evidence="2" key="2">
    <citation type="submission" date="2021-09" db="EMBL/GenBank/DDBJ databases">
        <authorList>
            <person name="Jia N."/>
            <person name="Wang J."/>
            <person name="Shi W."/>
            <person name="Du L."/>
            <person name="Sun Y."/>
            <person name="Zhan W."/>
            <person name="Jiang J."/>
            <person name="Wang Q."/>
            <person name="Zhang B."/>
            <person name="Ji P."/>
            <person name="Sakyi L.B."/>
            <person name="Cui X."/>
            <person name="Yuan T."/>
            <person name="Jiang B."/>
            <person name="Yang W."/>
            <person name="Lam T.T.-Y."/>
            <person name="Chang Q."/>
            <person name="Ding S."/>
            <person name="Wang X."/>
            <person name="Zhu J."/>
            <person name="Ruan X."/>
            <person name="Zhao L."/>
            <person name="Wei J."/>
            <person name="Que T."/>
            <person name="Du C."/>
            <person name="Cheng J."/>
            <person name="Dai P."/>
            <person name="Han X."/>
            <person name="Huang E."/>
            <person name="Gao Y."/>
            <person name="Liu J."/>
            <person name="Shao H."/>
            <person name="Ye R."/>
            <person name="Li L."/>
            <person name="Wei W."/>
            <person name="Wang X."/>
            <person name="Wang C."/>
            <person name="Huo Q."/>
            <person name="Li W."/>
            <person name="Guo W."/>
            <person name="Chen H."/>
            <person name="Chen S."/>
            <person name="Zhou L."/>
            <person name="Zhou L."/>
            <person name="Ni X."/>
            <person name="Tian J."/>
            <person name="Zhou Y."/>
            <person name="Sheng Y."/>
            <person name="Liu T."/>
            <person name="Pan Y."/>
            <person name="Xia L."/>
            <person name="Li J."/>
            <person name="Zhao F."/>
            <person name="Cao W."/>
        </authorList>
    </citation>
    <scope>NUCLEOTIDE SEQUENCE</scope>
    <source>
        <strain evidence="2">Rsan-2018</strain>
        <tissue evidence="2">Larvae</tissue>
    </source>
</reference>
<accession>A0A9D4PVW0</accession>
<evidence type="ECO:0000256" key="1">
    <source>
        <dbReference type="SAM" id="Phobius"/>
    </source>
</evidence>
<dbReference type="EMBL" id="JABSTV010001250">
    <property type="protein sequence ID" value="KAH7956760.1"/>
    <property type="molecule type" value="Genomic_DNA"/>
</dbReference>
<proteinExistence type="predicted"/>
<dbReference type="AlphaFoldDB" id="A0A9D4PVW0"/>
<organism evidence="2 3">
    <name type="scientific">Rhipicephalus sanguineus</name>
    <name type="common">Brown dog tick</name>
    <name type="synonym">Ixodes sanguineus</name>
    <dbReference type="NCBI Taxonomy" id="34632"/>
    <lineage>
        <taxon>Eukaryota</taxon>
        <taxon>Metazoa</taxon>
        <taxon>Ecdysozoa</taxon>
        <taxon>Arthropoda</taxon>
        <taxon>Chelicerata</taxon>
        <taxon>Arachnida</taxon>
        <taxon>Acari</taxon>
        <taxon>Parasitiformes</taxon>
        <taxon>Ixodida</taxon>
        <taxon>Ixodoidea</taxon>
        <taxon>Ixodidae</taxon>
        <taxon>Rhipicephalinae</taxon>
        <taxon>Rhipicephalus</taxon>
        <taxon>Rhipicephalus</taxon>
    </lineage>
</organism>